<comment type="caution">
    <text evidence="8">The sequence shown here is derived from an EMBL/GenBank/DDBJ whole genome shotgun (WGS) entry which is preliminary data.</text>
</comment>
<feature type="domain" description="Zn(2)-C6 fungal-type" evidence="7">
    <location>
        <begin position="13"/>
        <end position="43"/>
    </location>
</feature>
<feature type="compositionally biased region" description="Low complexity" evidence="5">
    <location>
        <begin position="115"/>
        <end position="128"/>
    </location>
</feature>
<dbReference type="PROSITE" id="PS50048">
    <property type="entry name" value="ZN2_CY6_FUNGAL_2"/>
    <property type="match status" value="1"/>
</dbReference>
<dbReference type="InterPro" id="IPR005600">
    <property type="entry name" value="Gal4_dimer_dom"/>
</dbReference>
<dbReference type="GO" id="GO:0005634">
    <property type="term" value="C:nucleus"/>
    <property type="evidence" value="ECO:0007669"/>
    <property type="project" value="TreeGrafter"/>
</dbReference>
<dbReference type="GO" id="GO:0008270">
    <property type="term" value="F:zinc ion binding"/>
    <property type="evidence" value="ECO:0007669"/>
    <property type="project" value="InterPro"/>
</dbReference>
<dbReference type="SUPFAM" id="SSF57701">
    <property type="entry name" value="Zn2/Cys6 DNA-binding domain"/>
    <property type="match status" value="1"/>
</dbReference>
<dbReference type="InterPro" id="IPR051127">
    <property type="entry name" value="Fungal_SecMet_Regulators"/>
</dbReference>
<dbReference type="GO" id="GO:0000978">
    <property type="term" value="F:RNA polymerase II cis-regulatory region sequence-specific DNA binding"/>
    <property type="evidence" value="ECO:0007669"/>
    <property type="project" value="TreeGrafter"/>
</dbReference>
<dbReference type="CDD" id="cd00067">
    <property type="entry name" value="GAL4"/>
    <property type="match status" value="1"/>
</dbReference>
<evidence type="ECO:0000256" key="3">
    <source>
        <dbReference type="ARBA" id="ARBA00023163"/>
    </source>
</evidence>
<dbReference type="CDD" id="cd14654">
    <property type="entry name" value="ZIP_Gal4"/>
    <property type="match status" value="1"/>
</dbReference>
<dbReference type="SMART" id="SM00066">
    <property type="entry name" value="GAL4"/>
    <property type="match status" value="1"/>
</dbReference>
<keyword evidence="4" id="KW-0539">Nucleus</keyword>
<keyword evidence="6" id="KW-1133">Transmembrane helix</keyword>
<evidence type="ECO:0000256" key="1">
    <source>
        <dbReference type="ARBA" id="ARBA00022723"/>
    </source>
</evidence>
<dbReference type="EMBL" id="JAGTJS010000011">
    <property type="protein sequence ID" value="KAH7252866.1"/>
    <property type="molecule type" value="Genomic_DNA"/>
</dbReference>
<reference evidence="8" key="1">
    <citation type="journal article" date="2021" name="Nat. Commun.">
        <title>Genetic determinants of endophytism in the Arabidopsis root mycobiome.</title>
        <authorList>
            <person name="Mesny F."/>
            <person name="Miyauchi S."/>
            <person name="Thiergart T."/>
            <person name="Pickel B."/>
            <person name="Atanasova L."/>
            <person name="Karlsson M."/>
            <person name="Huettel B."/>
            <person name="Barry K.W."/>
            <person name="Haridas S."/>
            <person name="Chen C."/>
            <person name="Bauer D."/>
            <person name="Andreopoulos W."/>
            <person name="Pangilinan J."/>
            <person name="LaButti K."/>
            <person name="Riley R."/>
            <person name="Lipzen A."/>
            <person name="Clum A."/>
            <person name="Drula E."/>
            <person name="Henrissat B."/>
            <person name="Kohler A."/>
            <person name="Grigoriev I.V."/>
            <person name="Martin F.M."/>
            <person name="Hacquard S."/>
        </authorList>
    </citation>
    <scope>NUCLEOTIDE SEQUENCE</scope>
    <source>
        <strain evidence="8">FSSC 5 MPI-SDFR-AT-0091</strain>
    </source>
</reference>
<keyword evidence="9" id="KW-1185">Reference proteome</keyword>
<name>A0A9P9KCY4_FUSSL</name>
<feature type="transmembrane region" description="Helical" evidence="6">
    <location>
        <begin position="563"/>
        <end position="584"/>
    </location>
</feature>
<dbReference type="Proteomes" id="UP000736672">
    <property type="component" value="Unassembled WGS sequence"/>
</dbReference>
<dbReference type="PROSITE" id="PS00463">
    <property type="entry name" value="ZN2_CY6_FUNGAL_1"/>
    <property type="match status" value="1"/>
</dbReference>
<keyword evidence="1" id="KW-0479">Metal-binding</keyword>
<evidence type="ECO:0000313" key="8">
    <source>
        <dbReference type="EMBL" id="KAH7252866.1"/>
    </source>
</evidence>
<evidence type="ECO:0000256" key="5">
    <source>
        <dbReference type="SAM" id="MobiDB-lite"/>
    </source>
</evidence>
<keyword evidence="2" id="KW-0805">Transcription regulation</keyword>
<sequence>MTDIESLSKRSLACDYCRGKKLKCSKDRPKCSACIRNATPCHYSGRAHRSPLTRAQVLNPWLGAVQLTSAYSYLTRVERRLASIEHLFGQLLPDVNIDEALASRAVDIPTDAFQSAASQPSPANATSPGGPVRPASTISEAVPEEADGFDWQEDVSELADGMASLSVEPRGAGYLGSTAGVFFLRSLLFWTGRSRSHVGDSPRVMEGPWAGIASSSQLHDSVASRQVMQRLVNSYFSVYHRSYPFVHEPTFRAQFDEVIQRPQRRSWRMLLHIILALGAWCLNHADGELHDQLYHQALSFSEDECLFESANLTLVQALILFSNLSQKRNKPNTGSNFLGLATRMALSLGLHRELPDWNISLLQREMRRRVWWGLYMFDSGASTTFGRPILLPETEAMDVRPVLNIHDEHLTSSTEVPPREIDEPTLYSGMKYQSDLHAQSNYISNRLLSSSGVSPEDALSMNAALDKWSHTLPAYLRLDNNNVSLAEPAFYFNRARLWWRFWNLKIILFRQLFLRRAVERGKETVPAQMDQVDEQCMRIAVQAASATVASIDQYTKRREITRLVTWYSIYFMFHASLVISLAILGGSDSPDQPRWQEELNTVRHIYRNVFVEDQLATRCANILDVILPDPVQAPDGWANLQLDPSWMDFSTWQTESTDDMFGIFGWPEFINNPE</sequence>
<gene>
    <name evidence="8" type="ORF">B0J15DRAFT_36529</name>
</gene>
<keyword evidence="6" id="KW-0472">Membrane</keyword>
<dbReference type="InterPro" id="IPR036864">
    <property type="entry name" value="Zn2-C6_fun-type_DNA-bd_sf"/>
</dbReference>
<keyword evidence="6" id="KW-0812">Transmembrane</keyword>
<dbReference type="OrthoDB" id="3364175at2759"/>
<dbReference type="Pfam" id="PF03902">
    <property type="entry name" value="Gal4_dimer"/>
    <property type="match status" value="1"/>
</dbReference>
<evidence type="ECO:0000259" key="7">
    <source>
        <dbReference type="PROSITE" id="PS50048"/>
    </source>
</evidence>
<dbReference type="AlphaFoldDB" id="A0A9P9KCY4"/>
<accession>A0A9P9KCY4</accession>
<proteinExistence type="predicted"/>
<evidence type="ECO:0000256" key="4">
    <source>
        <dbReference type="ARBA" id="ARBA00023242"/>
    </source>
</evidence>
<keyword evidence="3" id="KW-0804">Transcription</keyword>
<dbReference type="GO" id="GO:0006351">
    <property type="term" value="P:DNA-templated transcription"/>
    <property type="evidence" value="ECO:0007669"/>
    <property type="project" value="InterPro"/>
</dbReference>
<evidence type="ECO:0000313" key="9">
    <source>
        <dbReference type="Proteomes" id="UP000736672"/>
    </source>
</evidence>
<dbReference type="InterPro" id="IPR001138">
    <property type="entry name" value="Zn2Cys6_DnaBD"/>
</dbReference>
<dbReference type="Gene3D" id="4.10.240.10">
    <property type="entry name" value="Zn(2)-C6 fungal-type DNA-binding domain"/>
    <property type="match status" value="1"/>
</dbReference>
<dbReference type="PANTHER" id="PTHR47424:SF2">
    <property type="entry name" value="TRANSCRIPTION FACTOR DOMAIN-CONTAINING PROTEIN-RELATED"/>
    <property type="match status" value="1"/>
</dbReference>
<protein>
    <submittedName>
        <fullName evidence="8">Fungal-specific transcription factor domain-containing protein</fullName>
    </submittedName>
</protein>
<organism evidence="8 9">
    <name type="scientific">Fusarium solani</name>
    <name type="common">Filamentous fungus</name>
    <dbReference type="NCBI Taxonomy" id="169388"/>
    <lineage>
        <taxon>Eukaryota</taxon>
        <taxon>Fungi</taxon>
        <taxon>Dikarya</taxon>
        <taxon>Ascomycota</taxon>
        <taxon>Pezizomycotina</taxon>
        <taxon>Sordariomycetes</taxon>
        <taxon>Hypocreomycetidae</taxon>
        <taxon>Hypocreales</taxon>
        <taxon>Nectriaceae</taxon>
        <taxon>Fusarium</taxon>
        <taxon>Fusarium solani species complex</taxon>
    </lineage>
</organism>
<evidence type="ECO:0000256" key="6">
    <source>
        <dbReference type="SAM" id="Phobius"/>
    </source>
</evidence>
<feature type="region of interest" description="Disordered" evidence="5">
    <location>
        <begin position="113"/>
        <end position="136"/>
    </location>
</feature>
<dbReference type="SMART" id="SM00906">
    <property type="entry name" value="Fungal_trans"/>
    <property type="match status" value="1"/>
</dbReference>
<dbReference type="Pfam" id="PF00172">
    <property type="entry name" value="Zn_clus"/>
    <property type="match status" value="1"/>
</dbReference>
<dbReference type="GO" id="GO:0000435">
    <property type="term" value="P:positive regulation of transcription from RNA polymerase II promoter by galactose"/>
    <property type="evidence" value="ECO:0007669"/>
    <property type="project" value="TreeGrafter"/>
</dbReference>
<dbReference type="PANTHER" id="PTHR47424">
    <property type="entry name" value="REGULATORY PROTEIN GAL4"/>
    <property type="match status" value="1"/>
</dbReference>
<dbReference type="Pfam" id="PF04082">
    <property type="entry name" value="Fungal_trans"/>
    <property type="match status" value="1"/>
</dbReference>
<dbReference type="Gene3D" id="1.20.5.170">
    <property type="match status" value="1"/>
</dbReference>
<dbReference type="CDD" id="cd12148">
    <property type="entry name" value="fungal_TF_MHR"/>
    <property type="match status" value="1"/>
</dbReference>
<evidence type="ECO:0000256" key="2">
    <source>
        <dbReference type="ARBA" id="ARBA00023015"/>
    </source>
</evidence>
<dbReference type="InterPro" id="IPR007219">
    <property type="entry name" value="XnlR_reg_dom"/>
</dbReference>
<dbReference type="GO" id="GO:0000981">
    <property type="term" value="F:DNA-binding transcription factor activity, RNA polymerase II-specific"/>
    <property type="evidence" value="ECO:0007669"/>
    <property type="project" value="InterPro"/>
</dbReference>